<sequence>MAGRSSISFVTGDGLVALQGPKVAIVDVRDGERDLDGHIAGSVHFASARFKEKLPELLQKIKGKETVVFHCAKSQVRGPICARILRDHLNTTSVNEGLMDKAPKVVVLERGFDGWAMAGRPVCSCAGMVCNKK</sequence>
<reference evidence="2 3" key="1">
    <citation type="submission" date="2024-02" db="EMBL/GenBank/DDBJ databases">
        <authorList>
            <consortium name="ELIXIR-Norway"/>
            <consortium name="Elixir Norway"/>
        </authorList>
    </citation>
    <scope>NUCLEOTIDE SEQUENCE [LARGE SCALE GENOMIC DNA]</scope>
</reference>
<protein>
    <recommendedName>
        <fullName evidence="1">Rhodanese domain-containing protein</fullName>
    </recommendedName>
</protein>
<accession>A0ABP0T8S9</accession>
<keyword evidence="3" id="KW-1185">Reference proteome</keyword>
<dbReference type="SMART" id="SM00450">
    <property type="entry name" value="RHOD"/>
    <property type="match status" value="1"/>
</dbReference>
<evidence type="ECO:0000259" key="1">
    <source>
        <dbReference type="PROSITE" id="PS50206"/>
    </source>
</evidence>
<evidence type="ECO:0000313" key="3">
    <source>
        <dbReference type="Proteomes" id="UP001497512"/>
    </source>
</evidence>
<dbReference type="InterPro" id="IPR036873">
    <property type="entry name" value="Rhodanese-like_dom_sf"/>
</dbReference>
<dbReference type="Gene3D" id="3.40.250.10">
    <property type="entry name" value="Rhodanese-like domain"/>
    <property type="match status" value="1"/>
</dbReference>
<organism evidence="2 3">
    <name type="scientific">Sphagnum troendelagicum</name>
    <dbReference type="NCBI Taxonomy" id="128251"/>
    <lineage>
        <taxon>Eukaryota</taxon>
        <taxon>Viridiplantae</taxon>
        <taxon>Streptophyta</taxon>
        <taxon>Embryophyta</taxon>
        <taxon>Bryophyta</taxon>
        <taxon>Sphagnophytina</taxon>
        <taxon>Sphagnopsida</taxon>
        <taxon>Sphagnales</taxon>
        <taxon>Sphagnaceae</taxon>
        <taxon>Sphagnum</taxon>
    </lineage>
</organism>
<name>A0ABP0T8S9_9BRYO</name>
<dbReference type="Proteomes" id="UP001497512">
    <property type="component" value="Chromosome 1"/>
</dbReference>
<dbReference type="PANTHER" id="PTHR10828">
    <property type="entry name" value="M-PHASE INDUCER PHOSPHATASE DUAL SPECIFICITY PHOSPHATASE CDC25"/>
    <property type="match status" value="1"/>
</dbReference>
<dbReference type="PANTHER" id="PTHR10828:SF38">
    <property type="entry name" value="ARSENICAL-RESISTANCE PROTEIN 2-RELATED"/>
    <property type="match status" value="1"/>
</dbReference>
<feature type="domain" description="Rhodanese" evidence="1">
    <location>
        <begin position="19"/>
        <end position="124"/>
    </location>
</feature>
<dbReference type="EMBL" id="OZ019893">
    <property type="protein sequence ID" value="CAK9189722.1"/>
    <property type="molecule type" value="Genomic_DNA"/>
</dbReference>
<dbReference type="PROSITE" id="PS50206">
    <property type="entry name" value="RHODANESE_3"/>
    <property type="match status" value="1"/>
</dbReference>
<gene>
    <name evidence="2" type="ORF">CSSPTR1EN2_LOCUS373</name>
</gene>
<dbReference type="InterPro" id="IPR001763">
    <property type="entry name" value="Rhodanese-like_dom"/>
</dbReference>
<proteinExistence type="predicted"/>
<dbReference type="Pfam" id="PF00581">
    <property type="entry name" value="Rhodanese"/>
    <property type="match status" value="1"/>
</dbReference>
<dbReference type="SUPFAM" id="SSF52821">
    <property type="entry name" value="Rhodanese/Cell cycle control phosphatase"/>
    <property type="match status" value="1"/>
</dbReference>
<evidence type="ECO:0000313" key="2">
    <source>
        <dbReference type="EMBL" id="CAK9189722.1"/>
    </source>
</evidence>